<dbReference type="InterPro" id="IPR008979">
    <property type="entry name" value="Galactose-bd-like_sf"/>
</dbReference>
<protein>
    <submittedName>
        <fullName evidence="9">Beta-galactosidase</fullName>
    </submittedName>
</protein>
<dbReference type="InterPro" id="IPR051913">
    <property type="entry name" value="GH2_Domain-Containing"/>
</dbReference>
<dbReference type="PANTHER" id="PTHR42732:SF1">
    <property type="entry name" value="BETA-MANNOSIDASE"/>
    <property type="match status" value="1"/>
</dbReference>
<dbReference type="Pfam" id="PF02837">
    <property type="entry name" value="Glyco_hydro_2_N"/>
    <property type="match status" value="1"/>
</dbReference>
<dbReference type="SUPFAM" id="SSF51445">
    <property type="entry name" value="(Trans)glycosidases"/>
    <property type="match status" value="1"/>
</dbReference>
<dbReference type="EMBL" id="QPJD01000004">
    <property type="protein sequence ID" value="RCW49621.1"/>
    <property type="molecule type" value="Genomic_DNA"/>
</dbReference>
<dbReference type="InterPro" id="IPR006101">
    <property type="entry name" value="Glyco_hydro_2"/>
</dbReference>
<evidence type="ECO:0000313" key="10">
    <source>
        <dbReference type="Proteomes" id="UP000252415"/>
    </source>
</evidence>
<dbReference type="GO" id="GO:0004553">
    <property type="term" value="F:hydrolase activity, hydrolyzing O-glycosyl compounds"/>
    <property type="evidence" value="ECO:0007669"/>
    <property type="project" value="InterPro"/>
</dbReference>
<comment type="similarity">
    <text evidence="1">Belongs to the glycosyl hydrolase 2 family.</text>
</comment>
<proteinExistence type="inferred from homology"/>
<evidence type="ECO:0000256" key="3">
    <source>
        <dbReference type="ARBA" id="ARBA00023295"/>
    </source>
</evidence>
<dbReference type="InterPro" id="IPR006102">
    <property type="entry name" value="Ig-like_GH2"/>
</dbReference>
<dbReference type="InterPro" id="IPR006104">
    <property type="entry name" value="Glyco_hydro_2_N"/>
</dbReference>
<gene>
    <name evidence="9" type="ORF">DFP97_104279</name>
</gene>
<dbReference type="RefSeq" id="WP_181873407.1">
    <property type="nucleotide sequence ID" value="NZ_QPJD01000004.1"/>
</dbReference>
<evidence type="ECO:0000259" key="4">
    <source>
        <dbReference type="Pfam" id="PF00703"/>
    </source>
</evidence>
<dbReference type="Pfam" id="PF18565">
    <property type="entry name" value="Glyco_hydro2_C5"/>
    <property type="match status" value="1"/>
</dbReference>
<evidence type="ECO:0000256" key="2">
    <source>
        <dbReference type="ARBA" id="ARBA00022801"/>
    </source>
</evidence>
<evidence type="ECO:0000259" key="6">
    <source>
        <dbReference type="Pfam" id="PF02836"/>
    </source>
</evidence>
<evidence type="ECO:0000259" key="8">
    <source>
        <dbReference type="Pfam" id="PF18565"/>
    </source>
</evidence>
<dbReference type="PRINTS" id="PR00132">
    <property type="entry name" value="GLHYDRLASE2"/>
</dbReference>
<dbReference type="InterPro" id="IPR017853">
    <property type="entry name" value="GH"/>
</dbReference>
<evidence type="ECO:0000259" key="5">
    <source>
        <dbReference type="Pfam" id="PF00754"/>
    </source>
</evidence>
<dbReference type="InterPro" id="IPR000421">
    <property type="entry name" value="FA58C"/>
</dbReference>
<feature type="domain" description="Glycoside hydrolase family 2 immunoglobulin-like beta-sandwich" evidence="4">
    <location>
        <begin position="167"/>
        <end position="270"/>
    </location>
</feature>
<feature type="domain" description="Glycoside hydrolase family 2" evidence="8">
    <location>
        <begin position="564"/>
        <end position="658"/>
    </location>
</feature>
<feature type="domain" description="Glycosyl hydrolases family 2 sugar binding" evidence="7">
    <location>
        <begin position="57"/>
        <end position="156"/>
    </location>
</feature>
<reference evidence="9 10" key="1">
    <citation type="submission" date="2018-07" db="EMBL/GenBank/DDBJ databases">
        <title>Genomic Encyclopedia of Type Strains, Phase III (KMG-III): the genomes of soil and plant-associated and newly described type strains.</title>
        <authorList>
            <person name="Whitman W."/>
        </authorList>
    </citation>
    <scope>NUCLEOTIDE SEQUENCE [LARGE SCALE GENOMIC DNA]</scope>
    <source>
        <strain evidence="9 10">CECT 7506</strain>
    </source>
</reference>
<dbReference type="InterPro" id="IPR006103">
    <property type="entry name" value="Glyco_hydro_2_cat"/>
</dbReference>
<name>A0A368W5B6_9BACL</name>
<dbReference type="Gene3D" id="3.20.20.80">
    <property type="entry name" value="Glycosidases"/>
    <property type="match status" value="1"/>
</dbReference>
<dbReference type="SUPFAM" id="SSF49303">
    <property type="entry name" value="beta-Galactosidase/glucuronidase domain"/>
    <property type="match status" value="1"/>
</dbReference>
<evidence type="ECO:0000259" key="7">
    <source>
        <dbReference type="Pfam" id="PF02837"/>
    </source>
</evidence>
<dbReference type="InterPro" id="IPR036156">
    <property type="entry name" value="Beta-gal/glucu_dom_sf"/>
</dbReference>
<evidence type="ECO:0000256" key="1">
    <source>
        <dbReference type="ARBA" id="ARBA00007401"/>
    </source>
</evidence>
<comment type="caution">
    <text evidence="9">The sequence shown here is derived from an EMBL/GenBank/DDBJ whole genome shotgun (WGS) entry which is preliminary data.</text>
</comment>
<dbReference type="Pfam" id="PF00703">
    <property type="entry name" value="Glyco_hydro_2"/>
    <property type="match status" value="1"/>
</dbReference>
<keyword evidence="3" id="KW-0326">Glycosidase</keyword>
<dbReference type="AlphaFoldDB" id="A0A368W5B6"/>
<accession>A0A368W5B6</accession>
<dbReference type="SUPFAM" id="SSF49785">
    <property type="entry name" value="Galactose-binding domain-like"/>
    <property type="match status" value="2"/>
</dbReference>
<dbReference type="InterPro" id="IPR013783">
    <property type="entry name" value="Ig-like_fold"/>
</dbReference>
<organism evidence="9 10">
    <name type="scientific">Paenibacillus prosopidis</name>
    <dbReference type="NCBI Taxonomy" id="630520"/>
    <lineage>
        <taxon>Bacteria</taxon>
        <taxon>Bacillati</taxon>
        <taxon>Bacillota</taxon>
        <taxon>Bacilli</taxon>
        <taxon>Bacillales</taxon>
        <taxon>Paenibacillaceae</taxon>
        <taxon>Paenibacillus</taxon>
    </lineage>
</organism>
<feature type="domain" description="F5/8 type C" evidence="5">
    <location>
        <begin position="702"/>
        <end position="805"/>
    </location>
</feature>
<feature type="domain" description="Glycoside hydrolase family 2 catalytic" evidence="6">
    <location>
        <begin position="277"/>
        <end position="446"/>
    </location>
</feature>
<dbReference type="GO" id="GO:0005975">
    <property type="term" value="P:carbohydrate metabolic process"/>
    <property type="evidence" value="ECO:0007669"/>
    <property type="project" value="InterPro"/>
</dbReference>
<dbReference type="PANTHER" id="PTHR42732">
    <property type="entry name" value="BETA-GALACTOSIDASE"/>
    <property type="match status" value="1"/>
</dbReference>
<dbReference type="Pfam" id="PF02836">
    <property type="entry name" value="Glyco_hydro_2_C"/>
    <property type="match status" value="1"/>
</dbReference>
<keyword evidence="2" id="KW-0378">Hydrolase</keyword>
<dbReference type="Gene3D" id="2.60.40.10">
    <property type="entry name" value="Immunoglobulins"/>
    <property type="match status" value="2"/>
</dbReference>
<dbReference type="Pfam" id="PF00754">
    <property type="entry name" value="F5_F8_type_C"/>
    <property type="match status" value="1"/>
</dbReference>
<dbReference type="InterPro" id="IPR040605">
    <property type="entry name" value="Glyco_hydro2_dom5"/>
</dbReference>
<evidence type="ECO:0000313" key="9">
    <source>
        <dbReference type="EMBL" id="RCW49621.1"/>
    </source>
</evidence>
<dbReference type="Proteomes" id="UP000252415">
    <property type="component" value="Unassembled WGS sequence"/>
</dbReference>
<keyword evidence="10" id="KW-1185">Reference proteome</keyword>
<sequence>MATSLTKRHQVLINNEWTFMYGDIAEGKEVLFDDSSWYDIGIPHSFGIPYFMENEFYVGYGCYRKHFSIQPEWLGKRISLEFQGAFQDADIYVNGEWAGNHKGGYTAFHIDISELVHEGDNLLFVRLNNLWNPRLAPRAGEHVFNGGIYRDVSLIVTEHVHVAWYGTFVTASEVTAESAALEVKTEVVNEAANAADCLLVSVVEFDGTSISEMRSRQSIEPGQSFEFSQQQLMGKPMLWHPDSPHLYQLKSYVYVDDMLQDEYETSFGVRSIFFDAKKGFFLNGKHYDIIGANVHQDHAGWGDAVTRAGIARDVKLIKDCGMNFIRGSHYPHHTHFSAECDKQGLLFWSELCFWGIGGANTEGYWASSAYPVREEDKEEFEVSCMRALHEMIRTNRNHPSIITWSMSNEPFFSDDEVMDEARALIVRLVEESHRLDPSRPASVGGAQRQGFDVLGDIAGYNGDGAALYIDPGFPSFVSEYGSVIAVRPGEYAPGYTDGVERNPRWRSGKALWCGFHHGSIASNMGYMGMIDYYRLPLNAWYWYRNELLGIAPPQPASEGTAYTLRLTADRHVIATDGTDDTHIIVEVIDREGKRICNPLQVELEITHGGGLFPTGKSIRFSPENNSFLDGMGAIELRSYYAGTIKVEARAEGVLPAEISIEAVGDTIWSGQSLRLQPPPPSVMKAPAHGSSYNIARSRPVFCSSYEAGHPAMNVTDDLEDTFWKPSNEAEGQWIMVDLEGRKKADHAVITFAGTTALSLQEAFYSLDGKSFSPLVASKHEGKNKILIAELPSEGLRYLKVVFKAANAAVKQIEILT</sequence>
<dbReference type="Gene3D" id="2.60.120.260">
    <property type="entry name" value="Galactose-binding domain-like"/>
    <property type="match status" value="2"/>
</dbReference>